<reference evidence="2 3" key="1">
    <citation type="submission" date="2024-09" db="EMBL/GenBank/DDBJ databases">
        <authorList>
            <person name="Sun Q."/>
            <person name="Mori K."/>
        </authorList>
    </citation>
    <scope>NUCLEOTIDE SEQUENCE [LARGE SCALE GENOMIC DNA]</scope>
    <source>
        <strain evidence="2 3">TBRC 4575</strain>
    </source>
</reference>
<accession>A0ABV6K4T6</accession>
<evidence type="ECO:0000313" key="3">
    <source>
        <dbReference type="Proteomes" id="UP001589855"/>
    </source>
</evidence>
<dbReference type="EMBL" id="JBHLUK010000071">
    <property type="protein sequence ID" value="MFC0424426.1"/>
    <property type="molecule type" value="Genomic_DNA"/>
</dbReference>
<dbReference type="Proteomes" id="UP001589855">
    <property type="component" value="Unassembled WGS sequence"/>
</dbReference>
<proteinExistence type="predicted"/>
<dbReference type="RefSeq" id="WP_137645007.1">
    <property type="nucleotide sequence ID" value="NZ_BAABRM010000010.1"/>
</dbReference>
<keyword evidence="3" id="KW-1185">Reference proteome</keyword>
<feature type="region of interest" description="Disordered" evidence="1">
    <location>
        <begin position="87"/>
        <end position="108"/>
    </location>
</feature>
<sequence length="108" mass="11933">MNTKQAIDLYAFLHRLYLDANRLAVIGAGDPTHGVGKAGEAFGLGLAMAKLYTICKDNPEFMYGALAIDDEGHELWAPGLDSEELPEYRNDDDLNGLKNLMTQDPYKD</sequence>
<protein>
    <submittedName>
        <fullName evidence="2">Uncharacterized protein</fullName>
    </submittedName>
</protein>
<comment type="caution">
    <text evidence="2">The sequence shown here is derived from an EMBL/GenBank/DDBJ whole genome shotgun (WGS) entry which is preliminary data.</text>
</comment>
<name>A0ABV6K4T6_9LACO</name>
<evidence type="ECO:0000256" key="1">
    <source>
        <dbReference type="SAM" id="MobiDB-lite"/>
    </source>
</evidence>
<evidence type="ECO:0000313" key="2">
    <source>
        <dbReference type="EMBL" id="MFC0424426.1"/>
    </source>
</evidence>
<gene>
    <name evidence="2" type="ORF">ACFFGS_09875</name>
</gene>
<organism evidence="2 3">
    <name type="scientific">Lactiplantibacillus plajomi</name>
    <dbReference type="NCBI Taxonomy" id="1457217"/>
    <lineage>
        <taxon>Bacteria</taxon>
        <taxon>Bacillati</taxon>
        <taxon>Bacillota</taxon>
        <taxon>Bacilli</taxon>
        <taxon>Lactobacillales</taxon>
        <taxon>Lactobacillaceae</taxon>
        <taxon>Lactiplantibacillus</taxon>
    </lineage>
</organism>